<dbReference type="OrthoDB" id="3215819at2"/>
<dbReference type="EMBL" id="JYFN01000061">
    <property type="protein sequence ID" value="KJE20403.1"/>
    <property type="molecule type" value="Genomic_DNA"/>
</dbReference>
<comment type="caution">
    <text evidence="1">The sequence shown here is derived from an EMBL/GenBank/DDBJ whole genome shotgun (WGS) entry which is preliminary data.</text>
</comment>
<dbReference type="SUPFAM" id="SSF53335">
    <property type="entry name" value="S-adenosyl-L-methionine-dependent methyltransferases"/>
    <property type="match status" value="1"/>
</dbReference>
<dbReference type="PIRSF" id="PIRSF017393">
    <property type="entry name" value="MTase_SAV2177"/>
    <property type="match status" value="1"/>
</dbReference>
<sequence length="286" mass="31119">MTGAGERDPAGGRWWQSLVEERSPVDLRTDQPHSARMYDYYLGGKDHFPADREAAEQALLASPNVATAARTSRAFMTRVMRFLAGEVGIRQFLDIGTGIPTSPNLHETVQSIAPDSRVVYADNDPIVLAHARALLTSSPQGATAYLDADLRDPERILGAPEVRATLDLRRPVALSLMSIFHFIPDSDDPHDLLRRLLDALPSGSYLVLSHGTGDVDPAVAAAAEAYRRRGIPTRLRSLAEVESLFTGLELIEPGVRLLHRWRPDGAIPGDLTDAQVSAYGGVARKA</sequence>
<dbReference type="GO" id="GO:0008168">
    <property type="term" value="F:methyltransferase activity"/>
    <property type="evidence" value="ECO:0007669"/>
    <property type="project" value="UniProtKB-KW"/>
</dbReference>
<evidence type="ECO:0000313" key="1">
    <source>
        <dbReference type="EMBL" id="KJE20403.1"/>
    </source>
</evidence>
<dbReference type="Pfam" id="PF04672">
    <property type="entry name" value="Methyltransf_19"/>
    <property type="match status" value="1"/>
</dbReference>
<accession>A0A0D8B7Z5</accession>
<dbReference type="InterPro" id="IPR006764">
    <property type="entry name" value="SAM_dep_MeTrfase_SAV2177_type"/>
</dbReference>
<reference evidence="1 2" key="2">
    <citation type="journal article" date="2016" name="Genome Announc.">
        <title>Permanent Draft Genome Sequences for Two Variants of Frankia sp. Strain CpI1, the First Frankia Strain Isolated from Root Nodules of Comptonia peregrina.</title>
        <authorList>
            <person name="Oshone R."/>
            <person name="Hurst S.G.IV."/>
            <person name="Abebe-Akele F."/>
            <person name="Simpson S."/>
            <person name="Morris K."/>
            <person name="Thomas W.K."/>
            <person name="Tisa L.S."/>
        </authorList>
    </citation>
    <scope>NUCLEOTIDE SEQUENCE [LARGE SCALE GENOMIC DNA]</scope>
    <source>
        <strain evidence="2">CpI1-S</strain>
    </source>
</reference>
<keyword evidence="1" id="KW-0489">Methyltransferase</keyword>
<dbReference type="Proteomes" id="UP000032545">
    <property type="component" value="Unassembled WGS sequence"/>
</dbReference>
<dbReference type="AlphaFoldDB" id="A0A0D8B7Z5"/>
<dbReference type="InterPro" id="IPR029063">
    <property type="entry name" value="SAM-dependent_MTases_sf"/>
</dbReference>
<reference evidence="2" key="1">
    <citation type="submission" date="2015-02" db="EMBL/GenBank/DDBJ databases">
        <title>Draft Genome of Frankia sp. CpI1-S.</title>
        <authorList>
            <person name="Oshone R.T."/>
            <person name="Ngom M."/>
            <person name="Ghodhbane-Gtari F."/>
            <person name="Gtari M."/>
            <person name="Morris K."/>
            <person name="Thomas K."/>
            <person name="Sen A."/>
            <person name="Tisa L.S."/>
        </authorList>
    </citation>
    <scope>NUCLEOTIDE SEQUENCE [LARGE SCALE GENOMIC DNA]</scope>
    <source>
        <strain evidence="2">CpI1-S</strain>
    </source>
</reference>
<protein>
    <submittedName>
        <fullName evidence="1">S-adenosyl methyltransferase</fullName>
    </submittedName>
</protein>
<keyword evidence="2" id="KW-1185">Reference proteome</keyword>
<name>A0A0D8B7Z5_9ACTN</name>
<dbReference type="RefSeq" id="WP_044887784.1">
    <property type="nucleotide sequence ID" value="NZ_JYFN01000061.1"/>
</dbReference>
<organism evidence="1 2">
    <name type="scientific">Frankia torreyi</name>
    <dbReference type="NCBI Taxonomy" id="1856"/>
    <lineage>
        <taxon>Bacteria</taxon>
        <taxon>Bacillati</taxon>
        <taxon>Actinomycetota</taxon>
        <taxon>Actinomycetes</taxon>
        <taxon>Frankiales</taxon>
        <taxon>Frankiaceae</taxon>
        <taxon>Frankia</taxon>
    </lineage>
</organism>
<keyword evidence="1" id="KW-0808">Transferase</keyword>
<gene>
    <name evidence="1" type="ORF">FF36_05302</name>
</gene>
<dbReference type="Gene3D" id="3.40.50.150">
    <property type="entry name" value="Vaccinia Virus protein VP39"/>
    <property type="match status" value="1"/>
</dbReference>
<dbReference type="GO" id="GO:0032259">
    <property type="term" value="P:methylation"/>
    <property type="evidence" value="ECO:0007669"/>
    <property type="project" value="UniProtKB-KW"/>
</dbReference>
<proteinExistence type="predicted"/>
<evidence type="ECO:0000313" key="2">
    <source>
        <dbReference type="Proteomes" id="UP000032545"/>
    </source>
</evidence>
<dbReference type="PATRIC" id="fig|1502723.3.peg.5712"/>